<proteinExistence type="predicted"/>
<protein>
    <submittedName>
        <fullName evidence="3">2697_t:CDS:1</fullName>
    </submittedName>
</protein>
<evidence type="ECO:0000313" key="3">
    <source>
        <dbReference type="EMBL" id="CAG8647543.1"/>
    </source>
</evidence>
<dbReference type="EMBL" id="CAJVPI010002676">
    <property type="protein sequence ID" value="CAG8647543.1"/>
    <property type="molecule type" value="Genomic_DNA"/>
</dbReference>
<dbReference type="SUPFAM" id="SSF56112">
    <property type="entry name" value="Protein kinase-like (PK-like)"/>
    <property type="match status" value="1"/>
</dbReference>
<dbReference type="InterPro" id="IPR011009">
    <property type="entry name" value="Kinase-like_dom_sf"/>
</dbReference>
<evidence type="ECO:0000256" key="1">
    <source>
        <dbReference type="SAM" id="MobiDB-lite"/>
    </source>
</evidence>
<dbReference type="Pfam" id="PF00069">
    <property type="entry name" value="Pkinase"/>
    <property type="match status" value="1"/>
</dbReference>
<reference evidence="3" key="1">
    <citation type="submission" date="2021-06" db="EMBL/GenBank/DDBJ databases">
        <authorList>
            <person name="Kallberg Y."/>
            <person name="Tangrot J."/>
            <person name="Rosling A."/>
        </authorList>
    </citation>
    <scope>NUCLEOTIDE SEQUENCE</scope>
    <source>
        <strain evidence="3">BR232B</strain>
    </source>
</reference>
<feature type="region of interest" description="Disordered" evidence="1">
    <location>
        <begin position="1"/>
        <end position="20"/>
    </location>
</feature>
<gene>
    <name evidence="3" type="ORF">PBRASI_LOCUS10107</name>
</gene>
<dbReference type="GO" id="GO:0005524">
    <property type="term" value="F:ATP binding"/>
    <property type="evidence" value="ECO:0007669"/>
    <property type="project" value="InterPro"/>
</dbReference>
<keyword evidence="4" id="KW-1185">Reference proteome</keyword>
<comment type="caution">
    <text evidence="3">The sequence shown here is derived from an EMBL/GenBank/DDBJ whole genome shotgun (WGS) entry which is preliminary data.</text>
</comment>
<dbReference type="AlphaFoldDB" id="A0A9N9DU80"/>
<feature type="non-terminal residue" evidence="3">
    <location>
        <position position="425"/>
    </location>
</feature>
<dbReference type="OrthoDB" id="2416192at2759"/>
<organism evidence="3 4">
    <name type="scientific">Paraglomus brasilianum</name>
    <dbReference type="NCBI Taxonomy" id="144538"/>
    <lineage>
        <taxon>Eukaryota</taxon>
        <taxon>Fungi</taxon>
        <taxon>Fungi incertae sedis</taxon>
        <taxon>Mucoromycota</taxon>
        <taxon>Glomeromycotina</taxon>
        <taxon>Glomeromycetes</taxon>
        <taxon>Paraglomerales</taxon>
        <taxon>Paraglomeraceae</taxon>
        <taxon>Paraglomus</taxon>
    </lineage>
</organism>
<dbReference type="PROSITE" id="PS50011">
    <property type="entry name" value="PROTEIN_KINASE_DOM"/>
    <property type="match status" value="1"/>
</dbReference>
<sequence>MKLLSDLPTPSKLGEPDEWNKQQRKRPFCLNHRPTQASSTVPVSLYCPTIFGKFQECCHEKDPEYEDNLFTYNFCCKMAEFYQTEESRRDVANKMLSTYLGHAVTPLQLPGNRSTDGTICAFTPHAYRELNIEAKNECCQSLTCPYLENCGYYLNICKEYQDIPSHLPCFLVTIAGPSFSVSGAVLADVAIVEPLTPTYPLLWLINNDMMVTLSKTFHALKMSLQDLDKYYNELDHSSPPTIRRLYPLFPHVVVNNEFFSIQVEFQLGTYLLWRVTLVGEKGSQFAAYVKAVRKQQYSLDMHQFLAESGYAPKIFATSESGGWFFVYMECLDNHLMLHHVTAELHDKQEQKSLIAQIKKVIEHLHNSEYVHGDLREGNILVCQLSDHEKFDIKLIDFEWSGKVGSAHYPHFMNHASIEWSDGVGD</sequence>
<dbReference type="GO" id="GO:0004672">
    <property type="term" value="F:protein kinase activity"/>
    <property type="evidence" value="ECO:0007669"/>
    <property type="project" value="InterPro"/>
</dbReference>
<dbReference type="PROSITE" id="PS00109">
    <property type="entry name" value="PROTEIN_KINASE_TYR"/>
    <property type="match status" value="1"/>
</dbReference>
<dbReference type="InterPro" id="IPR000719">
    <property type="entry name" value="Prot_kinase_dom"/>
</dbReference>
<dbReference type="Proteomes" id="UP000789739">
    <property type="component" value="Unassembled WGS sequence"/>
</dbReference>
<dbReference type="Gene3D" id="1.10.510.10">
    <property type="entry name" value="Transferase(Phosphotransferase) domain 1"/>
    <property type="match status" value="1"/>
</dbReference>
<feature type="domain" description="Protein kinase" evidence="2">
    <location>
        <begin position="261"/>
        <end position="425"/>
    </location>
</feature>
<name>A0A9N9DU80_9GLOM</name>
<accession>A0A9N9DU80</accession>
<evidence type="ECO:0000313" key="4">
    <source>
        <dbReference type="Proteomes" id="UP000789739"/>
    </source>
</evidence>
<dbReference type="Gene3D" id="3.30.200.20">
    <property type="entry name" value="Phosphorylase Kinase, domain 1"/>
    <property type="match status" value="1"/>
</dbReference>
<evidence type="ECO:0000259" key="2">
    <source>
        <dbReference type="PROSITE" id="PS50011"/>
    </source>
</evidence>
<dbReference type="InterPro" id="IPR008266">
    <property type="entry name" value="Tyr_kinase_AS"/>
</dbReference>